<dbReference type="Proteomes" id="UP000790709">
    <property type="component" value="Unassembled WGS sequence"/>
</dbReference>
<dbReference type="EMBL" id="MU266407">
    <property type="protein sequence ID" value="KAH7925207.1"/>
    <property type="molecule type" value="Genomic_DNA"/>
</dbReference>
<name>A0ACB8BHI9_9AGAM</name>
<protein>
    <submittedName>
        <fullName evidence="1">Uncharacterized protein</fullName>
    </submittedName>
</protein>
<evidence type="ECO:0000313" key="2">
    <source>
        <dbReference type="Proteomes" id="UP000790709"/>
    </source>
</evidence>
<accession>A0ACB8BHI9</accession>
<keyword evidence="2" id="KW-1185">Reference proteome</keyword>
<organism evidence="1 2">
    <name type="scientific">Leucogyrophana mollusca</name>
    <dbReference type="NCBI Taxonomy" id="85980"/>
    <lineage>
        <taxon>Eukaryota</taxon>
        <taxon>Fungi</taxon>
        <taxon>Dikarya</taxon>
        <taxon>Basidiomycota</taxon>
        <taxon>Agaricomycotina</taxon>
        <taxon>Agaricomycetes</taxon>
        <taxon>Agaricomycetidae</taxon>
        <taxon>Boletales</taxon>
        <taxon>Boletales incertae sedis</taxon>
        <taxon>Leucogyrophana</taxon>
    </lineage>
</organism>
<reference evidence="1" key="1">
    <citation type="journal article" date="2021" name="New Phytol.">
        <title>Evolutionary innovations through gain and loss of genes in the ectomycorrhizal Boletales.</title>
        <authorList>
            <person name="Wu G."/>
            <person name="Miyauchi S."/>
            <person name="Morin E."/>
            <person name="Kuo A."/>
            <person name="Drula E."/>
            <person name="Varga T."/>
            <person name="Kohler A."/>
            <person name="Feng B."/>
            <person name="Cao Y."/>
            <person name="Lipzen A."/>
            <person name="Daum C."/>
            <person name="Hundley H."/>
            <person name="Pangilinan J."/>
            <person name="Johnson J."/>
            <person name="Barry K."/>
            <person name="LaButti K."/>
            <person name="Ng V."/>
            <person name="Ahrendt S."/>
            <person name="Min B."/>
            <person name="Choi I.G."/>
            <person name="Park H."/>
            <person name="Plett J.M."/>
            <person name="Magnuson J."/>
            <person name="Spatafora J.W."/>
            <person name="Nagy L.G."/>
            <person name="Henrissat B."/>
            <person name="Grigoriev I.V."/>
            <person name="Yang Z.L."/>
            <person name="Xu J."/>
            <person name="Martin F.M."/>
        </authorList>
    </citation>
    <scope>NUCLEOTIDE SEQUENCE</scope>
    <source>
        <strain evidence="1">KUC20120723A-06</strain>
    </source>
</reference>
<gene>
    <name evidence="1" type="ORF">BV22DRAFT_1105075</name>
</gene>
<sequence length="324" mass="36075">MLASWALRILHFLYAAIVFVTSSLKTFRRAQPQPLTAHRRKLPSHLCLLLVSDSQTDADETESAFLECVRRTVAWCRAVGIENLTAYDREGVLVKCSGSIREHMRALDEHIDEDSTESEVEYPLTPPLSEPSVSRSTSPDPAKLPVELDVVTIRSSESRLRVSPVKRRRNIAVRRRPPRKDKAPLANQLTLHIISRDSSKPAIASAARSLIRSEALKSKGVPSASDYELSIAELNAVLEGGLPSPDFMIVHHVSPTCYPRPPLELHGFPPWQITLSEMHRTHTDGGSFTWPYTSVPSERALPLDEAAFCRALDEYAGAEMRLGK</sequence>
<proteinExistence type="predicted"/>
<comment type="caution">
    <text evidence="1">The sequence shown here is derived from an EMBL/GenBank/DDBJ whole genome shotgun (WGS) entry which is preliminary data.</text>
</comment>
<evidence type="ECO:0000313" key="1">
    <source>
        <dbReference type="EMBL" id="KAH7925207.1"/>
    </source>
</evidence>